<evidence type="ECO:0000256" key="7">
    <source>
        <dbReference type="SAM" id="Phobius"/>
    </source>
</evidence>
<dbReference type="InterPro" id="IPR000719">
    <property type="entry name" value="Prot_kinase_dom"/>
</dbReference>
<comment type="subcellular location">
    <subcellularLocation>
        <location evidence="1">Membrane</location>
    </subcellularLocation>
</comment>
<dbReference type="FunFam" id="3.80.10.10:FF:000415">
    <property type="entry name" value="Inactive LRR receptor-like serine/threonine-protein kinase BIR2"/>
    <property type="match status" value="1"/>
</dbReference>
<dbReference type="Pfam" id="PF00560">
    <property type="entry name" value="LRR_1"/>
    <property type="match status" value="4"/>
</dbReference>
<dbReference type="PANTHER" id="PTHR48007">
    <property type="entry name" value="LEUCINE-RICH REPEAT RECEPTOR-LIKE PROTEIN KINASE PXC1"/>
    <property type="match status" value="1"/>
</dbReference>
<dbReference type="AlphaFoldDB" id="A0AAV9CV73"/>
<proteinExistence type="predicted"/>
<dbReference type="InterPro" id="IPR001245">
    <property type="entry name" value="Ser-Thr/Tyr_kinase_cat_dom"/>
</dbReference>
<dbReference type="PRINTS" id="PR00019">
    <property type="entry name" value="LEURICHRPT"/>
</dbReference>
<organism evidence="10 11">
    <name type="scientific">Acorus calamus</name>
    <name type="common">Sweet flag</name>
    <dbReference type="NCBI Taxonomy" id="4465"/>
    <lineage>
        <taxon>Eukaryota</taxon>
        <taxon>Viridiplantae</taxon>
        <taxon>Streptophyta</taxon>
        <taxon>Embryophyta</taxon>
        <taxon>Tracheophyta</taxon>
        <taxon>Spermatophyta</taxon>
        <taxon>Magnoliopsida</taxon>
        <taxon>Liliopsida</taxon>
        <taxon>Acoraceae</taxon>
        <taxon>Acorus</taxon>
    </lineage>
</organism>
<keyword evidence="11" id="KW-1185">Reference proteome</keyword>
<evidence type="ECO:0000256" key="6">
    <source>
        <dbReference type="ARBA" id="ARBA00023136"/>
    </source>
</evidence>
<evidence type="ECO:0000256" key="3">
    <source>
        <dbReference type="ARBA" id="ARBA00022692"/>
    </source>
</evidence>
<dbReference type="FunFam" id="3.30.200.20:FF:000428">
    <property type="entry name" value="Inactive LRR receptor-like serine/threonine-protein kinase BIR2"/>
    <property type="match status" value="1"/>
</dbReference>
<dbReference type="PROSITE" id="PS50011">
    <property type="entry name" value="PROTEIN_KINASE_DOM"/>
    <property type="match status" value="1"/>
</dbReference>
<reference evidence="10" key="2">
    <citation type="submission" date="2023-06" db="EMBL/GenBank/DDBJ databases">
        <authorList>
            <person name="Ma L."/>
            <person name="Liu K.-W."/>
            <person name="Li Z."/>
            <person name="Hsiao Y.-Y."/>
            <person name="Qi Y."/>
            <person name="Fu T."/>
            <person name="Tang G."/>
            <person name="Zhang D."/>
            <person name="Sun W.-H."/>
            <person name="Liu D.-K."/>
            <person name="Li Y."/>
            <person name="Chen G.-Z."/>
            <person name="Liu X.-D."/>
            <person name="Liao X.-Y."/>
            <person name="Jiang Y.-T."/>
            <person name="Yu X."/>
            <person name="Hao Y."/>
            <person name="Huang J."/>
            <person name="Zhao X.-W."/>
            <person name="Ke S."/>
            <person name="Chen Y.-Y."/>
            <person name="Wu W.-L."/>
            <person name="Hsu J.-L."/>
            <person name="Lin Y.-F."/>
            <person name="Huang M.-D."/>
            <person name="Li C.-Y."/>
            <person name="Huang L."/>
            <person name="Wang Z.-W."/>
            <person name="Zhao X."/>
            <person name="Zhong W.-Y."/>
            <person name="Peng D.-H."/>
            <person name="Ahmad S."/>
            <person name="Lan S."/>
            <person name="Zhang J.-S."/>
            <person name="Tsai W.-C."/>
            <person name="Van De Peer Y."/>
            <person name="Liu Z.-J."/>
        </authorList>
    </citation>
    <scope>NUCLEOTIDE SEQUENCE</scope>
    <source>
        <strain evidence="10">CP</strain>
        <tissue evidence="10">Leaves</tissue>
    </source>
</reference>
<protein>
    <submittedName>
        <fullName evidence="10">Inactive receptor kinase</fullName>
    </submittedName>
</protein>
<dbReference type="Gene3D" id="1.10.510.10">
    <property type="entry name" value="Transferase(Phosphotransferase) domain 1"/>
    <property type="match status" value="1"/>
</dbReference>
<keyword evidence="6 7" id="KW-0472">Membrane</keyword>
<reference evidence="10" key="1">
    <citation type="journal article" date="2023" name="Nat. Commun.">
        <title>Diploid and tetraploid genomes of Acorus and the evolution of monocots.</title>
        <authorList>
            <person name="Ma L."/>
            <person name="Liu K.W."/>
            <person name="Li Z."/>
            <person name="Hsiao Y.Y."/>
            <person name="Qi Y."/>
            <person name="Fu T."/>
            <person name="Tang G.D."/>
            <person name="Zhang D."/>
            <person name="Sun W.H."/>
            <person name="Liu D.K."/>
            <person name="Li Y."/>
            <person name="Chen G.Z."/>
            <person name="Liu X.D."/>
            <person name="Liao X.Y."/>
            <person name="Jiang Y.T."/>
            <person name="Yu X."/>
            <person name="Hao Y."/>
            <person name="Huang J."/>
            <person name="Zhao X.W."/>
            <person name="Ke S."/>
            <person name="Chen Y.Y."/>
            <person name="Wu W.L."/>
            <person name="Hsu J.L."/>
            <person name="Lin Y.F."/>
            <person name="Huang M.D."/>
            <person name="Li C.Y."/>
            <person name="Huang L."/>
            <person name="Wang Z.W."/>
            <person name="Zhao X."/>
            <person name="Zhong W.Y."/>
            <person name="Peng D.H."/>
            <person name="Ahmad S."/>
            <person name="Lan S."/>
            <person name="Zhang J.S."/>
            <person name="Tsai W.C."/>
            <person name="Van de Peer Y."/>
            <person name="Liu Z.J."/>
        </authorList>
    </citation>
    <scope>NUCLEOTIDE SEQUENCE</scope>
    <source>
        <strain evidence="10">CP</strain>
    </source>
</reference>
<dbReference type="InterPro" id="IPR011009">
    <property type="entry name" value="Kinase-like_dom_sf"/>
</dbReference>
<feature type="chain" id="PRO_5043787755" evidence="8">
    <location>
        <begin position="31"/>
        <end position="634"/>
    </location>
</feature>
<dbReference type="Pfam" id="PF07714">
    <property type="entry name" value="PK_Tyr_Ser-Thr"/>
    <property type="match status" value="1"/>
</dbReference>
<evidence type="ECO:0000313" key="10">
    <source>
        <dbReference type="EMBL" id="KAK1292690.1"/>
    </source>
</evidence>
<keyword evidence="2" id="KW-0433">Leucine-rich repeat</keyword>
<dbReference type="GO" id="GO:0004672">
    <property type="term" value="F:protein kinase activity"/>
    <property type="evidence" value="ECO:0007669"/>
    <property type="project" value="InterPro"/>
</dbReference>
<evidence type="ECO:0000256" key="8">
    <source>
        <dbReference type="SAM" id="SignalP"/>
    </source>
</evidence>
<accession>A0AAV9CV73</accession>
<dbReference type="Proteomes" id="UP001180020">
    <property type="component" value="Unassembled WGS sequence"/>
</dbReference>
<feature type="transmembrane region" description="Helical" evidence="7">
    <location>
        <begin position="230"/>
        <end position="256"/>
    </location>
</feature>
<keyword evidence="10" id="KW-0675">Receptor</keyword>
<dbReference type="InterPro" id="IPR032675">
    <property type="entry name" value="LRR_dom_sf"/>
</dbReference>
<dbReference type="Gene3D" id="3.30.200.20">
    <property type="entry name" value="Phosphorylase Kinase, domain 1"/>
    <property type="match status" value="1"/>
</dbReference>
<evidence type="ECO:0000256" key="1">
    <source>
        <dbReference type="ARBA" id="ARBA00004370"/>
    </source>
</evidence>
<keyword evidence="8" id="KW-0732">Signal</keyword>
<keyword evidence="10" id="KW-0418">Kinase</keyword>
<gene>
    <name evidence="10" type="ORF">QJS10_CPB17g00647</name>
</gene>
<keyword evidence="10" id="KW-0808">Transferase</keyword>
<dbReference type="EMBL" id="JAUJYO010000017">
    <property type="protein sequence ID" value="KAK1292690.1"/>
    <property type="molecule type" value="Genomic_DNA"/>
</dbReference>
<dbReference type="SUPFAM" id="SSF52058">
    <property type="entry name" value="L domain-like"/>
    <property type="match status" value="1"/>
</dbReference>
<sequence length="634" mass="68985">MKLRGSTSTFPLIFHLFLSTMVVMIRATSSAVVEDDVKCLRGVQQSLSDPQGGLSSWNFGNTSVGFICSFSGVSCWNDRENRVIRLQLPSMSLSGQIPSSLQFCSSMTNLDLSSNSLSGPIPSSICDWLPYLVTLDLSSNSLSGPIPPELSNCKYLNTLTLHGNSLSGEIPNSLSRLDRLKSFSVANNKLSGPIPPFFTDFDSSSFDGNSGLCGRPLGKCGGGGGLSKTGLIIIVAAGVFGAAASLLFAFALWWWFFRRSSRHRRGGGAGKRRTGAGGEGWVERLRSHRYTQVSLFRKPIVKVRLADLMAATNDFDPDNVIECGGSVSGVCYKAVLSDGSALAVKRLRRSWVGISEKQFRAEMGRLGQLRHPNLVPLLGFCIAAEDERLLVYKHMPSGSLASLLHGSGRLTLLDWPSRLRIGVCAARGLAWLHHTCQPPFLHQSMSSSTVLLDEDYEARITDFGLACLSQRRPVARNGVGDANTMSSALINGDLGELGYIAPEYSSNPVVTAKGDVYAFGVVLLELATGQKPLEVIGNVDEGFKGNLVDWFNWLSSNGRIKDATDGSLRGKGYDDQILRFLEVARGCVASTPKERHTMYQVYTSLKSIDEVHDFSDQYDEFPLVLGKNDLDHQE</sequence>
<evidence type="ECO:0000256" key="4">
    <source>
        <dbReference type="ARBA" id="ARBA00022737"/>
    </source>
</evidence>
<keyword evidence="5 7" id="KW-1133">Transmembrane helix</keyword>
<feature type="domain" description="Protein kinase" evidence="9">
    <location>
        <begin position="317"/>
        <end position="615"/>
    </location>
</feature>
<dbReference type="InterPro" id="IPR046959">
    <property type="entry name" value="PRK1-6/SRF4-like"/>
</dbReference>
<dbReference type="Gene3D" id="3.80.10.10">
    <property type="entry name" value="Ribonuclease Inhibitor"/>
    <property type="match status" value="1"/>
</dbReference>
<dbReference type="GO" id="GO:0005524">
    <property type="term" value="F:ATP binding"/>
    <property type="evidence" value="ECO:0007669"/>
    <property type="project" value="InterPro"/>
</dbReference>
<evidence type="ECO:0000256" key="2">
    <source>
        <dbReference type="ARBA" id="ARBA00022614"/>
    </source>
</evidence>
<dbReference type="GO" id="GO:0016020">
    <property type="term" value="C:membrane"/>
    <property type="evidence" value="ECO:0007669"/>
    <property type="project" value="UniProtKB-SubCell"/>
</dbReference>
<name>A0AAV9CV73_ACOCL</name>
<comment type="caution">
    <text evidence="10">The sequence shown here is derived from an EMBL/GenBank/DDBJ whole genome shotgun (WGS) entry which is preliminary data.</text>
</comment>
<evidence type="ECO:0000256" key="5">
    <source>
        <dbReference type="ARBA" id="ARBA00022989"/>
    </source>
</evidence>
<dbReference type="SUPFAM" id="SSF56112">
    <property type="entry name" value="Protein kinase-like (PK-like)"/>
    <property type="match status" value="1"/>
</dbReference>
<dbReference type="InterPro" id="IPR001611">
    <property type="entry name" value="Leu-rich_rpt"/>
</dbReference>
<feature type="signal peptide" evidence="8">
    <location>
        <begin position="1"/>
        <end position="30"/>
    </location>
</feature>
<keyword evidence="4" id="KW-0677">Repeat</keyword>
<evidence type="ECO:0000313" key="11">
    <source>
        <dbReference type="Proteomes" id="UP001180020"/>
    </source>
</evidence>
<evidence type="ECO:0000259" key="9">
    <source>
        <dbReference type="PROSITE" id="PS50011"/>
    </source>
</evidence>
<keyword evidence="3 7" id="KW-0812">Transmembrane</keyword>
<dbReference type="Pfam" id="PF08263">
    <property type="entry name" value="LRRNT_2"/>
    <property type="match status" value="1"/>
</dbReference>
<dbReference type="InterPro" id="IPR013210">
    <property type="entry name" value="LRR_N_plant-typ"/>
</dbReference>
<dbReference type="PANTHER" id="PTHR48007:SF86">
    <property type="entry name" value="(WILD MALAYSIAN BANANA) HYPOTHETICAL PROTEIN"/>
    <property type="match status" value="1"/>
</dbReference>